<evidence type="ECO:0000313" key="4">
    <source>
        <dbReference type="Proteomes" id="UP001652680"/>
    </source>
</evidence>
<keyword evidence="1" id="KW-0175">Coiled coil</keyword>
<accession>A0ABM5J5G6</accession>
<proteinExistence type="predicted"/>
<reference evidence="4" key="1">
    <citation type="journal article" date="2021" name="Elife">
        <title>Highly contiguous assemblies of 101 drosophilid genomes.</title>
        <authorList>
            <person name="Kim B.Y."/>
            <person name="Wang J.R."/>
            <person name="Miller D.E."/>
            <person name="Barmina O."/>
            <person name="Delaney E."/>
            <person name="Thompson A."/>
            <person name="Comeault A.A."/>
            <person name="Peede D."/>
            <person name="D'Agostino E.R."/>
            <person name="Pelaez J."/>
            <person name="Aguilar J.M."/>
            <person name="Haji D."/>
            <person name="Matsunaga T."/>
            <person name="Armstrong E.E."/>
            <person name="Zych M."/>
            <person name="Ogawa Y."/>
            <person name="Stamenkovic-Radak M."/>
            <person name="Jelic M."/>
            <person name="Veselinovic M.S."/>
            <person name="Tanaskovic M."/>
            <person name="Eric P."/>
            <person name="Gao J.J."/>
            <person name="Katoh T.K."/>
            <person name="Toda M.J."/>
            <person name="Watabe H."/>
            <person name="Watada M."/>
            <person name="Davis J.S."/>
            <person name="Moyle L.C."/>
            <person name="Manoli G."/>
            <person name="Bertolini E."/>
            <person name="Kostal V."/>
            <person name="Hawley R.S."/>
            <person name="Takahashi A."/>
            <person name="Jones C.D."/>
            <person name="Price D.K."/>
            <person name="Whiteman N."/>
            <person name="Kopp A."/>
            <person name="Matute D.R."/>
            <person name="Petrov D.A."/>
        </authorList>
    </citation>
    <scope>NUCLEOTIDE SEQUENCE [LARGE SCALE GENOMIC DNA]</scope>
</reference>
<feature type="region of interest" description="Disordered" evidence="2">
    <location>
        <begin position="451"/>
        <end position="484"/>
    </location>
</feature>
<feature type="compositionally biased region" description="Basic and acidic residues" evidence="2">
    <location>
        <begin position="474"/>
        <end position="483"/>
    </location>
</feature>
<dbReference type="RefSeq" id="XP_044314061.1">
    <property type="nucleotide sequence ID" value="XM_044458126.1"/>
</dbReference>
<feature type="region of interest" description="Disordered" evidence="2">
    <location>
        <begin position="767"/>
        <end position="863"/>
    </location>
</feature>
<feature type="compositionally biased region" description="Basic and acidic residues" evidence="2">
    <location>
        <begin position="832"/>
        <end position="863"/>
    </location>
</feature>
<feature type="coiled-coil region" evidence="1">
    <location>
        <begin position="209"/>
        <end position="248"/>
    </location>
</feature>
<evidence type="ECO:0000256" key="1">
    <source>
        <dbReference type="SAM" id="Coils"/>
    </source>
</evidence>
<evidence type="ECO:0000256" key="2">
    <source>
        <dbReference type="SAM" id="MobiDB-lite"/>
    </source>
</evidence>
<feature type="compositionally biased region" description="Polar residues" evidence="2">
    <location>
        <begin position="533"/>
        <end position="546"/>
    </location>
</feature>
<organism evidence="3 4">
    <name type="scientific">Drosophila rhopaloa</name>
    <name type="common">Fruit fly</name>
    <dbReference type="NCBI Taxonomy" id="1041015"/>
    <lineage>
        <taxon>Eukaryota</taxon>
        <taxon>Metazoa</taxon>
        <taxon>Ecdysozoa</taxon>
        <taxon>Arthropoda</taxon>
        <taxon>Hexapoda</taxon>
        <taxon>Insecta</taxon>
        <taxon>Pterygota</taxon>
        <taxon>Neoptera</taxon>
        <taxon>Endopterygota</taxon>
        <taxon>Diptera</taxon>
        <taxon>Brachycera</taxon>
        <taxon>Muscomorpha</taxon>
        <taxon>Ephydroidea</taxon>
        <taxon>Drosophilidae</taxon>
        <taxon>Drosophila</taxon>
        <taxon>Sophophora</taxon>
    </lineage>
</organism>
<feature type="region of interest" description="Disordered" evidence="2">
    <location>
        <begin position="1"/>
        <end position="49"/>
    </location>
</feature>
<sequence length="974" mass="109065">MESKRSKKGRKSRPAQDENPQQQHQQQQQHHHPWDEGRPASSPQANRAIPSTGTALTRFLTCMAPVIVSLPGAGTGPIEQPTILLINGIASDSQLDDKQVKAAALKLALDNNNIEAPQPHIVPTTPGGSHLLDFESHLIESIADEASGVGIRELTPFEQELQQGTSKVGTDDAEPVIEVEPAGAKTKQPVETSAPTHQIAEVDETATPSEEVRRTAEQLVDEIEQELIQALSRDVDEAQRVHQDHIQRDRDEISSLAQQVDVQLNELTGILKNKPQAEIVLELPPEEEEEQKPKPLVAAPNELKLVEVPTPKTEAEEQERKEFIDSLPQIEQNRLQTGSEELDAQRLSADCKREYYQSLKKYLLHSSQEKPPVPLQTYRWEDLKRAKERGGYPWTHLYKRPLGPDEQPEIVLLLRKSQELRFKSESPKSLKKVRYDEQVLVKETERYIQDLSEDEAVATTTDDSSEESSDSETESEREQHNEDALSECISCVSDSVLAVGGHARPRKTNRLAHIRDLIRRRRSGRTHEDAQSLPGNSANPSRQSSVHELAPPPGSLIPNTEKPPKSSKPKQGFDIMKKLKSLAERQKKRLNIKRISLKKEDKIILGEQQKIMKLKASPKSDRSEIPHFIEKQDSDDILELVEYDESPCRKRTKEELLEDQPSGSGSGRVPEPEEIIELPLVRTETEAPTVEVTEPAEEKVEIKEEKETEVEEDPPKKTPRVRREHVYEEIGQGGVQEQVEQPILELESLKKSLTRQDNLAIDEIEAAKAVPLDRMGSSEEEQVTAGKPGALLAPISSIDSTSSDEERARLAQLSPVAEESDEPMEFSGDLRPSLKKEASPAPSDKKVTFSHVEDEAEPHREDVELPEDVLEAATNAAKWKNERRSNLIDLLMKLLLTLLPGAGGGAAGGGRGRRRLTKHHRAPRYQDYHYTTDTDTHGTPTTHHTPSTWRIRVKRSASWTLCCCCSAGATNKFW</sequence>
<evidence type="ECO:0000313" key="3">
    <source>
        <dbReference type="EnsemblMetazoa" id="XP_044314061.1"/>
    </source>
</evidence>
<reference evidence="3" key="2">
    <citation type="submission" date="2025-05" db="UniProtKB">
        <authorList>
            <consortium name="EnsemblMetazoa"/>
        </authorList>
    </citation>
    <scope>IDENTIFICATION</scope>
</reference>
<dbReference type="EnsemblMetazoa" id="XM_044458126.1">
    <property type="protein sequence ID" value="XP_044314061.1"/>
    <property type="gene ID" value="LOC108044374"/>
</dbReference>
<feature type="region of interest" description="Disordered" evidence="2">
    <location>
        <begin position="648"/>
        <end position="722"/>
    </location>
</feature>
<feature type="compositionally biased region" description="Basic and acidic residues" evidence="2">
    <location>
        <begin position="696"/>
        <end position="706"/>
    </location>
</feature>
<feature type="compositionally biased region" description="Acidic residues" evidence="2">
    <location>
        <begin position="463"/>
        <end position="473"/>
    </location>
</feature>
<dbReference type="Proteomes" id="UP001652680">
    <property type="component" value="Unassembled WGS sequence"/>
</dbReference>
<protein>
    <recommendedName>
        <fullName evidence="5">Titin</fullName>
    </recommendedName>
</protein>
<evidence type="ECO:0008006" key="5">
    <source>
        <dbReference type="Google" id="ProtNLM"/>
    </source>
</evidence>
<keyword evidence="4" id="KW-1185">Reference proteome</keyword>
<feature type="compositionally biased region" description="Basic residues" evidence="2">
    <location>
        <begin position="510"/>
        <end position="524"/>
    </location>
</feature>
<feature type="region of interest" description="Disordered" evidence="2">
    <location>
        <begin position="510"/>
        <end position="573"/>
    </location>
</feature>
<dbReference type="GeneID" id="108044374"/>
<name>A0ABM5J5G6_DRORH</name>
<feature type="compositionally biased region" description="Basic residues" evidence="2">
    <location>
        <begin position="1"/>
        <end position="13"/>
    </location>
</feature>